<dbReference type="WBParaSite" id="BTMF_0000373801-mRNA-1">
    <property type="protein sequence ID" value="BTMF_0000373801-mRNA-1"/>
    <property type="gene ID" value="BTMF_0000373801"/>
</dbReference>
<evidence type="ECO:0000313" key="1">
    <source>
        <dbReference type="EMBL" id="VDO13905.1"/>
    </source>
</evidence>
<keyword evidence="2" id="KW-1185">Reference proteome</keyword>
<evidence type="ECO:0000313" key="2">
    <source>
        <dbReference type="Proteomes" id="UP000280834"/>
    </source>
</evidence>
<dbReference type="STRING" id="42155.A0A0R3QBL0"/>
<dbReference type="AlphaFoldDB" id="A0A0R3QBL0"/>
<evidence type="ECO:0000313" key="3">
    <source>
        <dbReference type="WBParaSite" id="BTMF_0000373801-mRNA-1"/>
    </source>
</evidence>
<sequence length="225" mass="25316">MFIDILNIVLLRCKSSSAVLPLPESVCRLSFARYLNYLANGAYATCNINSLLQVRPFHVTFSPLVCTVEPIMFTRKFVAESKNEIEKAAAAIFKIMSEQIENLLKYNGNSLYSTCHTQAAKILGDARSAFNSAIKCFDPSGALTGEPIAIRSNDAVYTQATDTICRCRYIVQHAINLWNEQCQYFCQQIRAIKKYNGSGILPVNFGFASIVEDNMVRYYIFWVIS</sequence>
<organism evidence="3">
    <name type="scientific">Brugia timori</name>
    <dbReference type="NCBI Taxonomy" id="42155"/>
    <lineage>
        <taxon>Eukaryota</taxon>
        <taxon>Metazoa</taxon>
        <taxon>Ecdysozoa</taxon>
        <taxon>Nematoda</taxon>
        <taxon>Chromadorea</taxon>
        <taxon>Rhabditida</taxon>
        <taxon>Spirurina</taxon>
        <taxon>Spiruromorpha</taxon>
        <taxon>Filarioidea</taxon>
        <taxon>Onchocercidae</taxon>
        <taxon>Brugia</taxon>
    </lineage>
</organism>
<accession>A0A0R3QBL0</accession>
<reference evidence="1 2" key="2">
    <citation type="submission" date="2018-11" db="EMBL/GenBank/DDBJ databases">
        <authorList>
            <consortium name="Pathogen Informatics"/>
        </authorList>
    </citation>
    <scope>NUCLEOTIDE SEQUENCE [LARGE SCALE GENOMIC DNA]</scope>
</reference>
<protein>
    <submittedName>
        <fullName evidence="3">BRO1 domain-containing protein</fullName>
    </submittedName>
</protein>
<dbReference type="Proteomes" id="UP000280834">
    <property type="component" value="Unassembled WGS sequence"/>
</dbReference>
<reference evidence="3" key="1">
    <citation type="submission" date="2017-02" db="UniProtKB">
        <authorList>
            <consortium name="WormBaseParasite"/>
        </authorList>
    </citation>
    <scope>IDENTIFICATION</scope>
</reference>
<name>A0A0R3QBL0_9BILA</name>
<dbReference type="EMBL" id="UZAG01002667">
    <property type="protein sequence ID" value="VDO13905.1"/>
    <property type="molecule type" value="Genomic_DNA"/>
</dbReference>
<proteinExistence type="predicted"/>
<gene>
    <name evidence="1" type="ORF">BTMF_LOCUS3043</name>
</gene>